<dbReference type="GO" id="GO:0043066">
    <property type="term" value="P:negative regulation of apoptotic process"/>
    <property type="evidence" value="ECO:0007669"/>
    <property type="project" value="TreeGrafter"/>
</dbReference>
<dbReference type="InterPro" id="IPR036249">
    <property type="entry name" value="Thioredoxin-like_sf"/>
</dbReference>
<evidence type="ECO:0000313" key="3">
    <source>
        <dbReference type="Proteomes" id="UP000242638"/>
    </source>
</evidence>
<dbReference type="Proteomes" id="UP000242638">
    <property type="component" value="Unassembled WGS sequence"/>
</dbReference>
<evidence type="ECO:0000313" key="2">
    <source>
        <dbReference type="Ensembl" id="ENSPREP00000014365.1"/>
    </source>
</evidence>
<dbReference type="Pfam" id="PF10262">
    <property type="entry name" value="Rdx"/>
    <property type="match status" value="1"/>
</dbReference>
<dbReference type="SUPFAM" id="SSF52833">
    <property type="entry name" value="Thioredoxin-like"/>
    <property type="match status" value="1"/>
</dbReference>
<dbReference type="PANTHER" id="PTHR15124">
    <property type="entry name" value="SELENOPROTEIN W"/>
    <property type="match status" value="1"/>
</dbReference>
<dbReference type="GO" id="GO:0051491">
    <property type="term" value="P:positive regulation of filopodium assembly"/>
    <property type="evidence" value="ECO:0007669"/>
    <property type="project" value="TreeGrafter"/>
</dbReference>
<dbReference type="NCBIfam" id="TIGR02174">
    <property type="entry name" value="CXXU_selWTH"/>
    <property type="match status" value="1"/>
</dbReference>
<dbReference type="PANTHER" id="PTHR15124:SF27">
    <property type="entry name" value="MIGRATION AND INVASION ENHANCER 1"/>
    <property type="match status" value="1"/>
</dbReference>
<dbReference type="Gene3D" id="3.40.30.10">
    <property type="entry name" value="Glutaredoxin"/>
    <property type="match status" value="1"/>
</dbReference>
<name>A0A3P9NXS1_POERE</name>
<reference evidence="2" key="3">
    <citation type="submission" date="2025-09" db="UniProtKB">
        <authorList>
            <consortium name="Ensembl"/>
        </authorList>
    </citation>
    <scope>IDENTIFICATION</scope>
    <source>
        <strain evidence="2">Guanapo</strain>
    </source>
</reference>
<reference evidence="2" key="2">
    <citation type="submission" date="2025-08" db="UniProtKB">
        <authorList>
            <consortium name="Ensembl"/>
        </authorList>
    </citation>
    <scope>IDENTIFICATION</scope>
    <source>
        <strain evidence="2">Guanapo</strain>
    </source>
</reference>
<accession>A0A3P9NXS1</accession>
<keyword evidence="1" id="KW-0676">Redox-active center</keyword>
<dbReference type="GeneTree" id="ENSGT00390000010440"/>
<organism evidence="2 3">
    <name type="scientific">Poecilia reticulata</name>
    <name type="common">Guppy</name>
    <name type="synonym">Acanthophacelus reticulatus</name>
    <dbReference type="NCBI Taxonomy" id="8081"/>
    <lineage>
        <taxon>Eukaryota</taxon>
        <taxon>Metazoa</taxon>
        <taxon>Chordata</taxon>
        <taxon>Craniata</taxon>
        <taxon>Vertebrata</taxon>
        <taxon>Euteleostomi</taxon>
        <taxon>Actinopterygii</taxon>
        <taxon>Neopterygii</taxon>
        <taxon>Teleostei</taxon>
        <taxon>Neoteleostei</taxon>
        <taxon>Acanthomorphata</taxon>
        <taxon>Ovalentaria</taxon>
        <taxon>Atherinomorphae</taxon>
        <taxon>Cyprinodontiformes</taxon>
        <taxon>Poeciliidae</taxon>
        <taxon>Poeciliinae</taxon>
        <taxon>Poecilia</taxon>
    </lineage>
</organism>
<protein>
    <submittedName>
        <fullName evidence="2">Selenoprotein W, 2b</fullName>
    </submittedName>
</protein>
<proteinExistence type="predicted"/>
<dbReference type="Bgee" id="ENSPREG00000009740">
    <property type="expression patterns" value="Expressed in caudal fin and 1 other cell type or tissue"/>
</dbReference>
<sequence>MCLIHYSFESNLMRSCGVCLPAVSIAGLQLQVSAPLQFVFKLTLHVFPVPCSGLASVAKSEFPDAVVSGFVGRTGSFEIVMNGQLIFSKLESGGFPYEDDIINAVQDAYDGKPVQKITKSRPPCVIL</sequence>
<dbReference type="GO" id="GO:0005829">
    <property type="term" value="C:cytosol"/>
    <property type="evidence" value="ECO:0007669"/>
    <property type="project" value="TreeGrafter"/>
</dbReference>
<dbReference type="Ensembl" id="ENSPRET00000014511.1">
    <property type="protein sequence ID" value="ENSPREP00000014365.1"/>
    <property type="gene ID" value="ENSPREG00000009740.1"/>
</dbReference>
<reference evidence="3" key="1">
    <citation type="submission" date="2013-11" db="EMBL/GenBank/DDBJ databases">
        <title>The genomic landscape of the Guanapo guppy.</title>
        <authorList>
            <person name="Kuenstner A."/>
            <person name="Dreyer C."/>
        </authorList>
    </citation>
    <scope>NUCLEOTIDE SEQUENCE</scope>
    <source>
        <strain evidence="3">Guanapo</strain>
    </source>
</reference>
<dbReference type="AlphaFoldDB" id="A0A3P9NXS1"/>
<dbReference type="InterPro" id="IPR011893">
    <property type="entry name" value="Selenoprotein_Rdx-typ"/>
</dbReference>
<evidence type="ECO:0000256" key="1">
    <source>
        <dbReference type="ARBA" id="ARBA00023284"/>
    </source>
</evidence>
<keyword evidence="3" id="KW-1185">Reference proteome</keyword>
<dbReference type="InterPro" id="IPR051441">
    <property type="entry name" value="SelW_related"/>
</dbReference>